<feature type="coiled-coil region" evidence="1">
    <location>
        <begin position="289"/>
        <end position="316"/>
    </location>
</feature>
<reference evidence="3" key="1">
    <citation type="journal article" date="2023" name="Mol. Phylogenet. Evol.">
        <title>Genome-scale phylogeny and comparative genomics of the fungal order Sordariales.</title>
        <authorList>
            <person name="Hensen N."/>
            <person name="Bonometti L."/>
            <person name="Westerberg I."/>
            <person name="Brannstrom I.O."/>
            <person name="Guillou S."/>
            <person name="Cros-Aarteil S."/>
            <person name="Calhoun S."/>
            <person name="Haridas S."/>
            <person name="Kuo A."/>
            <person name="Mondo S."/>
            <person name="Pangilinan J."/>
            <person name="Riley R."/>
            <person name="LaButti K."/>
            <person name="Andreopoulos B."/>
            <person name="Lipzen A."/>
            <person name="Chen C."/>
            <person name="Yan M."/>
            <person name="Daum C."/>
            <person name="Ng V."/>
            <person name="Clum A."/>
            <person name="Steindorff A."/>
            <person name="Ohm R.A."/>
            <person name="Martin F."/>
            <person name="Silar P."/>
            <person name="Natvig D.O."/>
            <person name="Lalanne C."/>
            <person name="Gautier V."/>
            <person name="Ament-Velasquez S.L."/>
            <person name="Kruys A."/>
            <person name="Hutchinson M.I."/>
            <person name="Powell A.J."/>
            <person name="Barry K."/>
            <person name="Miller A.N."/>
            <person name="Grigoriev I.V."/>
            <person name="Debuchy R."/>
            <person name="Gladieux P."/>
            <person name="Hiltunen Thoren M."/>
            <person name="Johannesson H."/>
        </authorList>
    </citation>
    <scope>NUCLEOTIDE SEQUENCE</scope>
    <source>
        <strain evidence="3">CBS 103.79</strain>
    </source>
</reference>
<evidence type="ECO:0000256" key="2">
    <source>
        <dbReference type="SAM" id="MobiDB-lite"/>
    </source>
</evidence>
<comment type="caution">
    <text evidence="3">The sequence shown here is derived from an EMBL/GenBank/DDBJ whole genome shotgun (WGS) entry which is preliminary data.</text>
</comment>
<organism evidence="3 4">
    <name type="scientific">Staphylotrichum tortipilum</name>
    <dbReference type="NCBI Taxonomy" id="2831512"/>
    <lineage>
        <taxon>Eukaryota</taxon>
        <taxon>Fungi</taxon>
        <taxon>Dikarya</taxon>
        <taxon>Ascomycota</taxon>
        <taxon>Pezizomycotina</taxon>
        <taxon>Sordariomycetes</taxon>
        <taxon>Sordariomycetidae</taxon>
        <taxon>Sordariales</taxon>
        <taxon>Chaetomiaceae</taxon>
        <taxon>Staphylotrichum</taxon>
    </lineage>
</organism>
<feature type="region of interest" description="Disordered" evidence="2">
    <location>
        <begin position="365"/>
        <end position="482"/>
    </location>
</feature>
<sequence>METVFCECKKCDAPIGRFVNLWTQIGKSYFSPVVEPEDDLAVRWQGAARIGEPGTLVQECHLQDIICGSCPALLGLRCIQTPVNHVLDENQILLRLASVELLDNDGREIEFAIKRVLSVDEPSRVSTKAESPDPTRGAPFTSAFPGAAEIRQLQGHLHDQREDIRRIDSNGFRIVSALDRRAGRIEGEVAKLQATVGTMTRDFGGLQKELVSLRSEVTKAVASAQNPAALAALDARLDSMAATLAAAGQQLTALSTRFDKDTAELRLELAQIHQDMDGLRAVAGHGVSAADHAQDMAALRVEMAQMRRQVDEVRSQGTGRVETAFPSRELEVLTSSIAKIGNRASQVESLQMELEMLKGRIERAEANKQATDGRRLSRPVDSDPPGYSDVFPGTQKRAARSGFEPAPKRPKSSLSHSNLSSAGGYAVSPARNALGPRAANLEDDVLEHDNTPRAISSVKKRRSARDGTANTPHGVSTRLRSR</sequence>
<evidence type="ECO:0000313" key="3">
    <source>
        <dbReference type="EMBL" id="KAK3902720.1"/>
    </source>
</evidence>
<keyword evidence="4" id="KW-1185">Reference proteome</keyword>
<proteinExistence type="predicted"/>
<keyword evidence="1" id="KW-0175">Coiled coil</keyword>
<reference evidence="3" key="2">
    <citation type="submission" date="2023-05" db="EMBL/GenBank/DDBJ databases">
        <authorList>
            <consortium name="Lawrence Berkeley National Laboratory"/>
            <person name="Steindorff A."/>
            <person name="Hensen N."/>
            <person name="Bonometti L."/>
            <person name="Westerberg I."/>
            <person name="Brannstrom I.O."/>
            <person name="Guillou S."/>
            <person name="Cros-Aarteil S."/>
            <person name="Calhoun S."/>
            <person name="Haridas S."/>
            <person name="Kuo A."/>
            <person name="Mondo S."/>
            <person name="Pangilinan J."/>
            <person name="Riley R."/>
            <person name="Labutti K."/>
            <person name="Andreopoulos B."/>
            <person name="Lipzen A."/>
            <person name="Chen C."/>
            <person name="Yanf M."/>
            <person name="Daum C."/>
            <person name="Ng V."/>
            <person name="Clum A."/>
            <person name="Ohm R."/>
            <person name="Martin F."/>
            <person name="Silar P."/>
            <person name="Natvig D."/>
            <person name="Lalanne C."/>
            <person name="Gautier V."/>
            <person name="Ament-Velasquez S.L."/>
            <person name="Kruys A."/>
            <person name="Hutchinson M.I."/>
            <person name="Powell A.J."/>
            <person name="Barry K."/>
            <person name="Miller A.N."/>
            <person name="Grigoriev I.V."/>
            <person name="Debuchy R."/>
            <person name="Gladieux P."/>
            <person name="Thoren M.H."/>
            <person name="Johannesson H."/>
        </authorList>
    </citation>
    <scope>NUCLEOTIDE SEQUENCE</scope>
    <source>
        <strain evidence="3">CBS 103.79</strain>
    </source>
</reference>
<dbReference type="Gene3D" id="1.10.287.1490">
    <property type="match status" value="1"/>
</dbReference>
<evidence type="ECO:0000313" key="4">
    <source>
        <dbReference type="Proteomes" id="UP001303889"/>
    </source>
</evidence>
<dbReference type="EMBL" id="MU855491">
    <property type="protein sequence ID" value="KAK3902720.1"/>
    <property type="molecule type" value="Genomic_DNA"/>
</dbReference>
<dbReference type="AlphaFoldDB" id="A0AAN6RTS2"/>
<gene>
    <name evidence="3" type="ORF">C8A05DRAFT_15254</name>
</gene>
<accession>A0AAN6RTS2</accession>
<name>A0AAN6RTS2_9PEZI</name>
<feature type="compositionally biased region" description="Low complexity" evidence="2">
    <location>
        <begin position="412"/>
        <end position="421"/>
    </location>
</feature>
<feature type="region of interest" description="Disordered" evidence="2">
    <location>
        <begin position="123"/>
        <end position="142"/>
    </location>
</feature>
<dbReference type="Proteomes" id="UP001303889">
    <property type="component" value="Unassembled WGS sequence"/>
</dbReference>
<evidence type="ECO:0000256" key="1">
    <source>
        <dbReference type="SAM" id="Coils"/>
    </source>
</evidence>
<feature type="compositionally biased region" description="Basic and acidic residues" evidence="2">
    <location>
        <begin position="365"/>
        <end position="381"/>
    </location>
</feature>
<protein>
    <submittedName>
        <fullName evidence="3">Uncharacterized protein</fullName>
    </submittedName>
</protein>